<proteinExistence type="predicted"/>
<organism evidence="5">
    <name type="scientific">Xenopus tropicalis</name>
    <name type="common">Western clawed frog</name>
    <name type="synonym">Silurana tropicalis</name>
    <dbReference type="NCBI Taxonomy" id="8364"/>
    <lineage>
        <taxon>Eukaryota</taxon>
        <taxon>Metazoa</taxon>
        <taxon>Chordata</taxon>
        <taxon>Craniata</taxon>
        <taxon>Vertebrata</taxon>
        <taxon>Euteleostomi</taxon>
        <taxon>Amphibia</taxon>
        <taxon>Batrachia</taxon>
        <taxon>Anura</taxon>
        <taxon>Pipoidea</taxon>
        <taxon>Pipidae</taxon>
        <taxon>Xenopodinae</taxon>
        <taxon>Xenopus</taxon>
        <taxon>Silurana</taxon>
    </lineage>
</organism>
<evidence type="ECO:0000313" key="5">
    <source>
        <dbReference type="Ensembl" id="ENSXETP00000047258"/>
    </source>
</evidence>
<sequence>MGPKRENKRNWNRKYQGQRFPQRSPSEASQSSTSIQSNKMDRTSSSSSSQASAAPELPGFYFDPEKNRYFRMLPGHNNCNPLTREGIQQKEMECKRLQLLEEEKNRKKSGPGLNSALLLRKRQLGLVPFTTYCSTNLFLSRRIHEMKVSCMQRKVVHINSPEREGGRARRFEFIMADSAYERLFAVNDGDYGFCKYGLLNLDGLWKEAPTVERQDHTYISHQKVIAACWASVTGPDSHILVCLLEGEETRGCLSLIPACIFRNLDDSEDDCSAILYKVKISDVWSCAWCSNPQMESSYSAGLKRQIWLINVIPDIRSTFITNSDVLAQQFATKTLLLYNGLRSGEVFSLDFRVPTTCPAYFRKATSFTQNSAITSLRLLQDENYLMVADMSGQIKLWDVRMQKSVKHYKGHNNSYAILPLHVKEDEGLLMAVGQDCYTRIWDLADTRLLRTIPSPHPAAKDSIPSVVFSPYLGVKGHKIPGLLMAVNRDMYLYSYNPSHL</sequence>
<dbReference type="GeneTree" id="ENSGT00940000164083"/>
<evidence type="ECO:0000256" key="1">
    <source>
        <dbReference type="ARBA" id="ARBA00022574"/>
    </source>
</evidence>
<dbReference type="InterPro" id="IPR036322">
    <property type="entry name" value="WD40_repeat_dom_sf"/>
</dbReference>
<name>F6TWJ4_XENTR</name>
<evidence type="ECO:0000256" key="4">
    <source>
        <dbReference type="SAM" id="MobiDB-lite"/>
    </source>
</evidence>
<dbReference type="PANTHER" id="PTHR44472">
    <property type="entry name" value="DDB1- AND CUL4-ASSOCIATED FACTOR 4-RELATED"/>
    <property type="match status" value="1"/>
</dbReference>
<dbReference type="InterPro" id="IPR052254">
    <property type="entry name" value="CUL4-DDB1_E3_ligase_receptor"/>
</dbReference>
<dbReference type="AlphaFoldDB" id="F6TWJ4"/>
<keyword evidence="1 3" id="KW-0853">WD repeat</keyword>
<dbReference type="SMART" id="SM00320">
    <property type="entry name" value="WD40"/>
    <property type="match status" value="2"/>
</dbReference>
<keyword evidence="2" id="KW-0677">Repeat</keyword>
<dbReference type="FunCoup" id="F6TWJ4">
    <property type="interactions" value="1084"/>
</dbReference>
<gene>
    <name evidence="5" type="primary">dcaf4</name>
</gene>
<dbReference type="InParanoid" id="F6TWJ4"/>
<dbReference type="eggNOG" id="KOG2695">
    <property type="taxonomic scope" value="Eukaryota"/>
</dbReference>
<evidence type="ECO:0000256" key="3">
    <source>
        <dbReference type="PROSITE-ProRule" id="PRU00221"/>
    </source>
</evidence>
<dbReference type="PANTHER" id="PTHR44472:SF1">
    <property type="entry name" value="DDB1 AND CUL4 ASSOCIATED FACTOR 4"/>
    <property type="match status" value="1"/>
</dbReference>
<dbReference type="SUPFAM" id="SSF50978">
    <property type="entry name" value="WD40 repeat-like"/>
    <property type="match status" value="1"/>
</dbReference>
<dbReference type="Gene3D" id="2.130.10.10">
    <property type="entry name" value="YVTN repeat-like/Quinoprotein amine dehydrogenase"/>
    <property type="match status" value="1"/>
</dbReference>
<feature type="repeat" description="WD" evidence="3">
    <location>
        <begin position="366"/>
        <end position="407"/>
    </location>
</feature>
<reference evidence="5" key="2">
    <citation type="submission" date="2011-06" db="UniProtKB">
        <authorList>
            <consortium name="Ensembl"/>
        </authorList>
    </citation>
    <scope>IDENTIFICATION</scope>
</reference>
<dbReference type="InterPro" id="IPR015943">
    <property type="entry name" value="WD40/YVTN_repeat-like_dom_sf"/>
</dbReference>
<dbReference type="Pfam" id="PF23761">
    <property type="entry name" value="Beta-prop_DCAF4"/>
    <property type="match status" value="1"/>
</dbReference>
<reference evidence="5" key="1">
    <citation type="journal article" date="2010" name="Science">
        <title>The genome of the Western clawed frog Xenopus tropicalis.</title>
        <authorList>
            <person name="Hellsten U."/>
            <person name="Harland R.M."/>
            <person name="Gilchrist M.J."/>
            <person name="Hendrix D."/>
            <person name="Jurka J."/>
            <person name="Kapitonov V."/>
            <person name="Ovcharenko I."/>
            <person name="Putnam N.H."/>
            <person name="Shu S."/>
            <person name="Taher L."/>
            <person name="Blitz I.L."/>
            <person name="Blumberg B."/>
            <person name="Dichmann D.S."/>
            <person name="Dubchak I."/>
            <person name="Amaya E."/>
            <person name="Detter J.C."/>
            <person name="Fletcher R."/>
            <person name="Gerhard D.S."/>
            <person name="Goodstein D."/>
            <person name="Graves T."/>
            <person name="Grigoriev I.V."/>
            <person name="Grimwood J."/>
            <person name="Kawashima T."/>
            <person name="Lindquist E."/>
            <person name="Lucas S.M."/>
            <person name="Mead P.E."/>
            <person name="Mitros T."/>
            <person name="Ogino H."/>
            <person name="Ohta Y."/>
            <person name="Poliakov A.V."/>
            <person name="Pollet N."/>
            <person name="Robert J."/>
            <person name="Salamov A."/>
            <person name="Sater A.K."/>
            <person name="Schmutz J."/>
            <person name="Terry A."/>
            <person name="Vize P.D."/>
            <person name="Warren W.C."/>
            <person name="Wells D."/>
            <person name="Wills A."/>
            <person name="Wilson R.K."/>
            <person name="Zimmerman L.B."/>
            <person name="Zorn A.M."/>
            <person name="Grainger R."/>
            <person name="Grammer T."/>
            <person name="Khokha M.K."/>
            <person name="Richardson P.M."/>
            <person name="Rokhsar D.S."/>
        </authorList>
    </citation>
    <scope>NUCLEOTIDE SEQUENCE [LARGE SCALE GENOMIC DNA]</scope>
    <source>
        <strain evidence="5">Nigerian</strain>
    </source>
</reference>
<dbReference type="Xenbase" id="XB-GENE-989101">
    <property type="gene designation" value="dcaf4"/>
</dbReference>
<protein>
    <submittedName>
        <fullName evidence="5">DDB1 and CUL4 associated factor 4</fullName>
    </submittedName>
</protein>
<accession>F6TWJ4</accession>
<feature type="region of interest" description="Disordered" evidence="4">
    <location>
        <begin position="1"/>
        <end position="58"/>
    </location>
</feature>
<evidence type="ECO:0000256" key="2">
    <source>
        <dbReference type="ARBA" id="ARBA00022737"/>
    </source>
</evidence>
<dbReference type="PROSITE" id="PS50082">
    <property type="entry name" value="WD_REPEATS_2"/>
    <property type="match status" value="1"/>
</dbReference>
<feature type="compositionally biased region" description="Low complexity" evidence="4">
    <location>
        <begin position="44"/>
        <end position="54"/>
    </location>
</feature>
<feature type="compositionally biased region" description="Low complexity" evidence="4">
    <location>
        <begin position="22"/>
        <end position="37"/>
    </location>
</feature>
<dbReference type="Bgee" id="ENSXETG00000021849">
    <property type="expression patterns" value="Expressed in testis and 12 other cell types or tissues"/>
</dbReference>
<dbReference type="HOGENOM" id="CLU_039586_1_0_1"/>
<dbReference type="Ensembl" id="ENSXETT00000047258">
    <property type="protein sequence ID" value="ENSXETP00000047258"/>
    <property type="gene ID" value="ENSXETG00000021849"/>
</dbReference>
<dbReference type="InterPro" id="IPR001680">
    <property type="entry name" value="WD40_rpt"/>
</dbReference>